<evidence type="ECO:0000313" key="4">
    <source>
        <dbReference type="EMBL" id="AHA41620.1"/>
    </source>
</evidence>
<dbReference type="GO" id="GO:1990904">
    <property type="term" value="C:ribonucleoprotein complex"/>
    <property type="evidence" value="ECO:0007669"/>
    <property type="project" value="UniProtKB-KW"/>
</dbReference>
<reference evidence="5" key="3">
    <citation type="journal article" date="2017" name="Curr. Biol.">
        <title>A New Lineage of Eukaryotes Illuminates Early Mitochondrial Genome Reduction.</title>
        <authorList>
            <person name="Janouskovec J."/>
            <person name="Tikhonenkov D.V."/>
            <person name="Burki F."/>
            <person name="Howe A.T."/>
            <person name="Rohwer F.L."/>
            <person name="Mylnikov A.P."/>
            <person name="Keeling P.J."/>
        </authorList>
    </citation>
    <scope>NUCLEOTIDE SEQUENCE</scope>
    <source>
        <strain evidence="5">Colp-7a</strain>
    </source>
</reference>
<keyword evidence="2 4" id="KW-0689">Ribosomal protein</keyword>
<dbReference type="Gene3D" id="3.30.860.10">
    <property type="entry name" value="30s Ribosomal Protein S19, Chain A"/>
    <property type="match status" value="1"/>
</dbReference>
<dbReference type="InterPro" id="IPR002222">
    <property type="entry name" value="Ribosomal_uS19"/>
</dbReference>
<reference evidence="4" key="1">
    <citation type="journal article" date="2013" name="Curr. Biol.">
        <title>Colponemids represent multiple ancient alveolate lineages.</title>
        <authorList>
            <person name="Janouskovec J."/>
            <person name="Tikhonenkov D.V."/>
            <person name="Mikhailov K.V."/>
            <person name="Simdyanov T.G."/>
            <person name="Aleoshin V.V."/>
            <person name="Mylnikov A.P."/>
            <person name="Keeling P.J."/>
        </authorList>
    </citation>
    <scope>NUCLEOTIDE SEQUENCE</scope>
    <source>
        <strain evidence="4">Colp-7a</strain>
    </source>
</reference>
<dbReference type="GO" id="GO:0003735">
    <property type="term" value="F:structural constituent of ribosome"/>
    <property type="evidence" value="ECO:0007669"/>
    <property type="project" value="InterPro"/>
</dbReference>
<gene>
    <name evidence="4" type="primary">rps19</name>
</gene>
<dbReference type="GO" id="GO:0006412">
    <property type="term" value="P:translation"/>
    <property type="evidence" value="ECO:0007669"/>
    <property type="project" value="InterPro"/>
</dbReference>
<organism evidence="4">
    <name type="scientific">Colponema vietnamica</name>
    <dbReference type="NCBI Taxonomy" id="1492817"/>
    <lineage>
        <taxon>Eukaryota</taxon>
        <taxon>Sar</taxon>
        <taxon>Alveolata</taxon>
        <taxon>Colponemida</taxon>
        <taxon>Colponemidia</taxon>
        <taxon>Colponema</taxon>
    </lineage>
</organism>
<geneLocation type="mitochondrion" evidence="4"/>
<keyword evidence="4" id="KW-0496">Mitochondrion</keyword>
<protein>
    <submittedName>
        <fullName evidence="4">Ribosomal protein S19</fullName>
    </submittedName>
</protein>
<dbReference type="EMBL" id="MG202006">
    <property type="protein sequence ID" value="ATY40864.1"/>
    <property type="molecule type" value="Genomic_DNA"/>
</dbReference>
<evidence type="ECO:0000256" key="1">
    <source>
        <dbReference type="ARBA" id="ARBA00007345"/>
    </source>
</evidence>
<dbReference type="AlphaFoldDB" id="V5KV61"/>
<keyword evidence="3" id="KW-0687">Ribonucleoprotein</keyword>
<proteinExistence type="inferred from homology"/>
<name>V5KV61_9ALVE</name>
<evidence type="ECO:0000313" key="5">
    <source>
        <dbReference type="EMBL" id="ATY40864.1"/>
    </source>
</evidence>
<accession>V5KV61</accession>
<evidence type="ECO:0000256" key="2">
    <source>
        <dbReference type="ARBA" id="ARBA00022980"/>
    </source>
</evidence>
<reference evidence="4" key="2">
    <citation type="journal article" date="2014" name="PLoS ONE">
        <title>Description of Colponema vietnamica sp.n. and Acavomonas peruviana n. gen. n. sp., two new alveolate phyla (Colponemidia nom. nov. and Acavomonidia nom. nov.) and their contributions to reconstructing the ancestral state of alveolates and eukaryotes.</title>
        <authorList>
            <person name="Tikhonenkov D.V."/>
            <person name="Janouskovec J."/>
            <person name="Mylnikov A.P."/>
            <person name="Mikhailov K.V."/>
            <person name="Simdyanov T.G."/>
            <person name="Aleoshin V.V."/>
            <person name="Keeling P.J."/>
        </authorList>
    </citation>
    <scope>NUCLEOTIDE SEQUENCE</scope>
    <source>
        <strain evidence="4">Colp-7a</strain>
    </source>
</reference>
<dbReference type="EMBL" id="KF651057">
    <property type="protein sequence ID" value="AHA41620.1"/>
    <property type="molecule type" value="Genomic_DNA"/>
</dbReference>
<dbReference type="SUPFAM" id="SSF54570">
    <property type="entry name" value="Ribosomal protein S19"/>
    <property type="match status" value="1"/>
</dbReference>
<comment type="similarity">
    <text evidence="1">Belongs to the universal ribosomal protein uS19 family.</text>
</comment>
<dbReference type="Pfam" id="PF00203">
    <property type="entry name" value="Ribosomal_S19"/>
    <property type="match status" value="1"/>
</dbReference>
<evidence type="ECO:0000256" key="3">
    <source>
        <dbReference type="ARBA" id="ARBA00023274"/>
    </source>
</evidence>
<sequence length="128" mass="15243">MSRSTWKLKYISKSCLSSKFRKLLLETGKQDKNMSIKIWDRSSIVNKLYLGKLLQIYNGKVFVFRRIRSTKMFGGKFGELSRCTKRARKTVVGGQKSFKKENLIRWSKKTGKIKKKFIHKRRMKKKFK</sequence>
<dbReference type="GO" id="GO:0005840">
    <property type="term" value="C:ribosome"/>
    <property type="evidence" value="ECO:0007669"/>
    <property type="project" value="UniProtKB-KW"/>
</dbReference>
<dbReference type="InterPro" id="IPR023575">
    <property type="entry name" value="Ribosomal_uS19_SF"/>
</dbReference>